<gene>
    <name evidence="1" type="ORF">NliqN6_6864</name>
</gene>
<evidence type="ECO:0000313" key="2">
    <source>
        <dbReference type="Proteomes" id="UP000620104"/>
    </source>
</evidence>
<dbReference type="Proteomes" id="UP000620104">
    <property type="component" value="Unassembled WGS sequence"/>
</dbReference>
<protein>
    <submittedName>
        <fullName evidence="1">Uncharacterized protein</fullName>
    </submittedName>
</protein>
<sequence length="402" mass="44306">MFSQPSAHSRQLEIAYRYGLPASEQVRHHNFSIRVSIMLRSARLTASAPGGRDNEDDLLDLHIARQMKLSFVTKIFPWTPAWSIGFPLPYEIMEIIGRILLDTRQYGTFASLTACSRFIDASMLVIARKVFGVDGDDEELFDEIAGDNANAYIHYFLADLARLEPLETPSTTSVAAGTEDPVSKAFRFERCLEVFSSTVAGSVSQVYDLNQAADVLKVVSKLQPASRAEFVSFNLFATESDSEQEGDEVGTSSIVDTEAPVLRLFNPNWMISFNEHMHGSAEGGGGGIRTATVLVQGLAIDCRALGRWPPFGRRKPYDRPTLKMANLQSMSTTLSFLEMLCDVFASDGSAVKVKTKVSLTFRRDSPAPAVKEVYAILASLGRALSKGNEAQDLWEIKPFLLA</sequence>
<reference evidence="1" key="1">
    <citation type="submission" date="2020-07" db="EMBL/GenBank/DDBJ databases">
        <title>Draft Genome Sequence of a Deep-Sea Yeast, Naganishia (Cryptococcus) liquefaciens strain N6.</title>
        <authorList>
            <person name="Han Y.W."/>
            <person name="Kajitani R."/>
            <person name="Morimoto H."/>
            <person name="Parhat M."/>
            <person name="Tsubouchi H."/>
            <person name="Bakenova O."/>
            <person name="Ogata M."/>
            <person name="Argunhan B."/>
            <person name="Aoki R."/>
            <person name="Kajiwara S."/>
            <person name="Itoh T."/>
            <person name="Iwasaki H."/>
        </authorList>
    </citation>
    <scope>NUCLEOTIDE SEQUENCE</scope>
    <source>
        <strain evidence="1">N6</strain>
    </source>
</reference>
<accession>A0A8H3YJS3</accession>
<dbReference type="EMBL" id="BLZA01000058">
    <property type="protein sequence ID" value="GHJ90462.1"/>
    <property type="molecule type" value="Genomic_DNA"/>
</dbReference>
<keyword evidence="2" id="KW-1185">Reference proteome</keyword>
<comment type="caution">
    <text evidence="1">The sequence shown here is derived from an EMBL/GenBank/DDBJ whole genome shotgun (WGS) entry which is preliminary data.</text>
</comment>
<organism evidence="1 2">
    <name type="scientific">Naganishia liquefaciens</name>
    <dbReference type="NCBI Taxonomy" id="104408"/>
    <lineage>
        <taxon>Eukaryota</taxon>
        <taxon>Fungi</taxon>
        <taxon>Dikarya</taxon>
        <taxon>Basidiomycota</taxon>
        <taxon>Agaricomycotina</taxon>
        <taxon>Tremellomycetes</taxon>
        <taxon>Filobasidiales</taxon>
        <taxon>Filobasidiaceae</taxon>
        <taxon>Naganishia</taxon>
    </lineage>
</organism>
<proteinExistence type="predicted"/>
<name>A0A8H3YJS3_9TREE</name>
<dbReference type="AlphaFoldDB" id="A0A8H3YJS3"/>
<evidence type="ECO:0000313" key="1">
    <source>
        <dbReference type="EMBL" id="GHJ90462.1"/>
    </source>
</evidence>